<name>A0AAW6U9F0_9MOLU</name>
<accession>A0AAW6U9F0</accession>
<comment type="caution">
    <text evidence="2">The sequence shown here is derived from an EMBL/GenBank/DDBJ whole genome shotgun (WGS) entry which is preliminary data.</text>
</comment>
<dbReference type="AlphaFoldDB" id="A0AAW6U9F0"/>
<dbReference type="GO" id="GO:0008962">
    <property type="term" value="F:phosphatidylglycerophosphatase activity"/>
    <property type="evidence" value="ECO:0007669"/>
    <property type="project" value="InterPro"/>
</dbReference>
<dbReference type="GO" id="GO:0006629">
    <property type="term" value="P:lipid metabolic process"/>
    <property type="evidence" value="ECO:0007669"/>
    <property type="project" value="InterPro"/>
</dbReference>
<feature type="domain" description="YutG/PgpA" evidence="1">
    <location>
        <begin position="53"/>
        <end position="167"/>
    </location>
</feature>
<dbReference type="InterPro" id="IPR026038">
    <property type="entry name" value="Put_PGPase"/>
</dbReference>
<dbReference type="SUPFAM" id="SSF101307">
    <property type="entry name" value="YutG-like"/>
    <property type="match status" value="1"/>
</dbReference>
<gene>
    <name evidence="2" type="ORF">QJ521_03870</name>
</gene>
<evidence type="ECO:0000313" key="2">
    <source>
        <dbReference type="EMBL" id="MDI6452696.1"/>
    </source>
</evidence>
<proteinExistence type="predicted"/>
<keyword evidence="3" id="KW-1185">Reference proteome</keyword>
<dbReference type="CDD" id="cd06971">
    <property type="entry name" value="PgpA"/>
    <property type="match status" value="1"/>
</dbReference>
<dbReference type="Proteomes" id="UP001431532">
    <property type="component" value="Unassembled WGS sequence"/>
</dbReference>
<organism evidence="2 3">
    <name type="scientific">Peloplasma aerotolerans</name>
    <dbReference type="NCBI Taxonomy" id="3044389"/>
    <lineage>
        <taxon>Bacteria</taxon>
        <taxon>Bacillati</taxon>
        <taxon>Mycoplasmatota</taxon>
        <taxon>Mollicutes</taxon>
        <taxon>Acholeplasmatales</taxon>
        <taxon>Acholeplasmataceae</taxon>
        <taxon>Peloplasma</taxon>
    </lineage>
</organism>
<dbReference type="InterPro" id="IPR036681">
    <property type="entry name" value="PgpA-like_sf"/>
</dbReference>
<dbReference type="Pfam" id="PF04608">
    <property type="entry name" value="PgpA"/>
    <property type="match status" value="1"/>
</dbReference>
<evidence type="ECO:0000259" key="1">
    <source>
        <dbReference type="Pfam" id="PF04608"/>
    </source>
</evidence>
<sequence>MGVIYKEENRLNDSKKYDIVVKMLEDRGVILEDIAQITLDLQIKYLPSLSFELCLEHVQRVVMKREVQNAVLTGLELDILAEKGLLSEPLSTMLMTDYGLYGIDEVLALAIVNVYGSIGFTNFGYVDKSKPGIIGRLDEEGKQEGKCNTFLDDIVGAIAAAAASSIAHRFAT</sequence>
<dbReference type="EMBL" id="JASCXW010000009">
    <property type="protein sequence ID" value="MDI6452696.1"/>
    <property type="molecule type" value="Genomic_DNA"/>
</dbReference>
<dbReference type="InterPro" id="IPR007686">
    <property type="entry name" value="YutG/PgpA"/>
</dbReference>
<protein>
    <submittedName>
        <fullName evidence="2">Phosphatidylglycerophosphatase A</fullName>
    </submittedName>
</protein>
<reference evidence="2" key="1">
    <citation type="submission" date="2023-05" db="EMBL/GenBank/DDBJ databases">
        <title>Mariniplasma microaerophilum sp. nov., a novel anaerobic mollicute isolated from terrestrial mud volcano, Taman Peninsula, Russia.</title>
        <authorList>
            <person name="Khomyakova M.A."/>
            <person name="Merkel A.Y."/>
            <person name="Slobodkin A.I."/>
        </authorList>
    </citation>
    <scope>NUCLEOTIDE SEQUENCE</scope>
    <source>
        <strain evidence="2">M4Ah</strain>
    </source>
</reference>
<evidence type="ECO:0000313" key="3">
    <source>
        <dbReference type="Proteomes" id="UP001431532"/>
    </source>
</evidence>
<dbReference type="Gene3D" id="1.10.3760.10">
    <property type="entry name" value="PgpA-like"/>
    <property type="match status" value="1"/>
</dbReference>
<dbReference type="PIRSF" id="PIRSF019587">
    <property type="entry name" value="PGPase"/>
    <property type="match status" value="1"/>
</dbReference>